<protein>
    <submittedName>
        <fullName evidence="2">Uncharacterized protein</fullName>
    </submittedName>
</protein>
<organism evidence="2 3">
    <name type="scientific">Pinctada imbricata</name>
    <name type="common">Atlantic pearl-oyster</name>
    <name type="synonym">Pinctada martensii</name>
    <dbReference type="NCBI Taxonomy" id="66713"/>
    <lineage>
        <taxon>Eukaryota</taxon>
        <taxon>Metazoa</taxon>
        <taxon>Spiralia</taxon>
        <taxon>Lophotrochozoa</taxon>
        <taxon>Mollusca</taxon>
        <taxon>Bivalvia</taxon>
        <taxon>Autobranchia</taxon>
        <taxon>Pteriomorphia</taxon>
        <taxon>Pterioida</taxon>
        <taxon>Pterioidea</taxon>
        <taxon>Pteriidae</taxon>
        <taxon>Pinctada</taxon>
    </lineage>
</organism>
<evidence type="ECO:0000313" key="3">
    <source>
        <dbReference type="Proteomes" id="UP001186944"/>
    </source>
</evidence>
<evidence type="ECO:0000313" key="2">
    <source>
        <dbReference type="EMBL" id="KAK3091671.1"/>
    </source>
</evidence>
<accession>A0AA88Y0L7</accession>
<name>A0AA88Y0L7_PINIB</name>
<keyword evidence="3" id="KW-1185">Reference proteome</keyword>
<gene>
    <name evidence="2" type="ORF">FSP39_021709</name>
</gene>
<dbReference type="Proteomes" id="UP001186944">
    <property type="component" value="Unassembled WGS sequence"/>
</dbReference>
<proteinExistence type="predicted"/>
<feature type="compositionally biased region" description="Basic and acidic residues" evidence="1">
    <location>
        <begin position="272"/>
        <end position="286"/>
    </location>
</feature>
<comment type="caution">
    <text evidence="2">The sequence shown here is derived from an EMBL/GenBank/DDBJ whole genome shotgun (WGS) entry which is preliminary data.</text>
</comment>
<evidence type="ECO:0000256" key="1">
    <source>
        <dbReference type="SAM" id="MobiDB-lite"/>
    </source>
</evidence>
<sequence>MDFEEEDQQYLHHHQKLLFHEKLENGTPAERAEITRNILAHLHIAFRNGKISEESYILLQQRFMSQYSSYVDTFDTDTGLNNYADGALALCSLYRNESQKWKSSLTSEQCKKKDWFQKILKRSQESSNHLLPQDKQNTVLIRSENDTNVANGHSLPKQNVTETITPRDPSSISRIQSMMRNDRPVQPHIANNMEEFRSYPEVKAPENFPSFPSHGGGPREDFKRKPLFANSGPSNNMESNANNFGYNNSSNGPQQAQQGLYRKSEVGGMKRPFREIDPGQVDDQRDVLSNNPGPFRTAREQLSIDNQKKHNKGRGQVSTMSYGTAKKSLGTRRGPSSKFVPPVMNKDEDDG</sequence>
<dbReference type="EMBL" id="VSWD01000010">
    <property type="protein sequence ID" value="KAK3091671.1"/>
    <property type="molecule type" value="Genomic_DNA"/>
</dbReference>
<dbReference type="AlphaFoldDB" id="A0AA88Y0L7"/>
<feature type="region of interest" description="Disordered" evidence="1">
    <location>
        <begin position="271"/>
        <end position="351"/>
    </location>
</feature>
<feature type="region of interest" description="Disordered" evidence="1">
    <location>
        <begin position="148"/>
        <end position="169"/>
    </location>
</feature>
<reference evidence="2" key="1">
    <citation type="submission" date="2019-08" db="EMBL/GenBank/DDBJ databases">
        <title>The improved chromosome-level genome for the pearl oyster Pinctada fucata martensii using PacBio sequencing and Hi-C.</title>
        <authorList>
            <person name="Zheng Z."/>
        </authorList>
    </citation>
    <scope>NUCLEOTIDE SEQUENCE</scope>
    <source>
        <strain evidence="2">ZZ-2019</strain>
        <tissue evidence="2">Adductor muscle</tissue>
    </source>
</reference>